<dbReference type="RefSeq" id="WP_314799636.1">
    <property type="nucleotide sequence ID" value="NZ_CP130319.1"/>
</dbReference>
<reference evidence="2" key="1">
    <citation type="submission" date="2022-02" db="EMBL/GenBank/DDBJ databases">
        <title>Paenibacillus sp. MBLB1832 Whole Genome Shotgun Sequencing.</title>
        <authorList>
            <person name="Hwang C.Y."/>
            <person name="Cho E.-S."/>
            <person name="Seo M.-J."/>
        </authorList>
    </citation>
    <scope>NUCLEOTIDE SEQUENCE</scope>
    <source>
        <strain evidence="2">MBLB1832</strain>
    </source>
</reference>
<evidence type="ECO:0000313" key="3">
    <source>
        <dbReference type="Proteomes" id="UP001304650"/>
    </source>
</evidence>
<organism evidence="2 3">
    <name type="scientific">Paenibacillus roseopurpureus</name>
    <dbReference type="NCBI Taxonomy" id="2918901"/>
    <lineage>
        <taxon>Bacteria</taxon>
        <taxon>Bacillati</taxon>
        <taxon>Bacillota</taxon>
        <taxon>Bacilli</taxon>
        <taxon>Bacillales</taxon>
        <taxon>Paenibacillaceae</taxon>
        <taxon>Paenibacillus</taxon>
    </lineage>
</organism>
<accession>A0AA96RMG9</accession>
<protein>
    <submittedName>
        <fullName evidence="2">Glyoxalase/bleomycin resistance/dioxygenase family protein</fullName>
    </submittedName>
</protein>
<name>A0AA96RMG9_9BACL</name>
<dbReference type="InterPro" id="IPR037523">
    <property type="entry name" value="VOC_core"/>
</dbReference>
<dbReference type="KEGG" id="proo:MJB10_24450"/>
<dbReference type="AlphaFoldDB" id="A0AA96RMG9"/>
<dbReference type="Gene3D" id="3.10.180.10">
    <property type="entry name" value="2,3-Dihydroxybiphenyl 1,2-Dioxygenase, domain 1"/>
    <property type="match status" value="1"/>
</dbReference>
<keyword evidence="3" id="KW-1185">Reference proteome</keyword>
<dbReference type="EMBL" id="CP130319">
    <property type="protein sequence ID" value="WNR44197.1"/>
    <property type="molecule type" value="Genomic_DNA"/>
</dbReference>
<dbReference type="PROSITE" id="PS51819">
    <property type="entry name" value="VOC"/>
    <property type="match status" value="1"/>
</dbReference>
<sequence>MITHFAHLQLQTVSIQGIKHFYHELLRFPISYESEQEIHVQSTAHCTISFIETAEPIAPAHFAFEVPYSVFDEVVNWVEQKPILLLHWDDGRVIDQFKTGKNVYFRDVDGNLLEIIAHPYIPKDILTASGPLHILYLREVGFPVESVINFRENLVELLDFKLDKVSDLFTFAIGGTAHAVIPSTRRKWIPIAMVALPPAMHVTFGSSDVTFIDEVERRLQQKGISYQRKAKGDLHFKIDGYHLSVCLTTFPKEALGRLGLPFSIV</sequence>
<dbReference type="InterPro" id="IPR029068">
    <property type="entry name" value="Glyas_Bleomycin-R_OHBP_Dase"/>
</dbReference>
<evidence type="ECO:0000259" key="1">
    <source>
        <dbReference type="PROSITE" id="PS51819"/>
    </source>
</evidence>
<gene>
    <name evidence="2" type="ORF">MJB10_24450</name>
</gene>
<evidence type="ECO:0000313" key="2">
    <source>
        <dbReference type="EMBL" id="WNR44197.1"/>
    </source>
</evidence>
<dbReference type="SUPFAM" id="SSF54593">
    <property type="entry name" value="Glyoxalase/Bleomycin resistance protein/Dihydroxybiphenyl dioxygenase"/>
    <property type="match status" value="1"/>
</dbReference>
<feature type="domain" description="VOC" evidence="1">
    <location>
        <begin position="4"/>
        <end position="118"/>
    </location>
</feature>
<proteinExistence type="predicted"/>
<dbReference type="Proteomes" id="UP001304650">
    <property type="component" value="Chromosome"/>
</dbReference>